<dbReference type="Proteomes" id="UP000233837">
    <property type="component" value="Unassembled WGS sequence"/>
</dbReference>
<dbReference type="EMBL" id="KZ502258">
    <property type="protein sequence ID" value="PKU81335.1"/>
    <property type="molecule type" value="Genomic_DNA"/>
</dbReference>
<dbReference type="GO" id="GO:0030246">
    <property type="term" value="F:carbohydrate binding"/>
    <property type="evidence" value="ECO:0007669"/>
    <property type="project" value="UniProtKB-KW"/>
</dbReference>
<accession>A0A2I0X093</accession>
<organism evidence="3 4">
    <name type="scientific">Dendrobium catenatum</name>
    <dbReference type="NCBI Taxonomy" id="906689"/>
    <lineage>
        <taxon>Eukaryota</taxon>
        <taxon>Viridiplantae</taxon>
        <taxon>Streptophyta</taxon>
        <taxon>Embryophyta</taxon>
        <taxon>Tracheophyta</taxon>
        <taxon>Spermatophyta</taxon>
        <taxon>Magnoliopsida</taxon>
        <taxon>Liliopsida</taxon>
        <taxon>Asparagales</taxon>
        <taxon>Orchidaceae</taxon>
        <taxon>Epidendroideae</taxon>
        <taxon>Malaxideae</taxon>
        <taxon>Dendrobiinae</taxon>
        <taxon>Dendrobium</taxon>
    </lineage>
</organism>
<dbReference type="AlphaFoldDB" id="A0A2I0X093"/>
<reference evidence="3 4" key="2">
    <citation type="journal article" date="2017" name="Nature">
        <title>The Apostasia genome and the evolution of orchids.</title>
        <authorList>
            <person name="Zhang G.Q."/>
            <person name="Liu K.W."/>
            <person name="Li Z."/>
            <person name="Lohaus R."/>
            <person name="Hsiao Y.Y."/>
            <person name="Niu S.C."/>
            <person name="Wang J.Y."/>
            <person name="Lin Y.C."/>
            <person name="Xu Q."/>
            <person name="Chen L.J."/>
            <person name="Yoshida K."/>
            <person name="Fujiwara S."/>
            <person name="Wang Z.W."/>
            <person name="Zhang Y.Q."/>
            <person name="Mitsuda N."/>
            <person name="Wang M."/>
            <person name="Liu G.H."/>
            <person name="Pecoraro L."/>
            <person name="Huang H.X."/>
            <person name="Xiao X.J."/>
            <person name="Lin M."/>
            <person name="Wu X.Y."/>
            <person name="Wu W.L."/>
            <person name="Chen Y.Y."/>
            <person name="Chang S.B."/>
            <person name="Sakamoto S."/>
            <person name="Ohme-Takagi M."/>
            <person name="Yagi M."/>
            <person name="Zeng S.J."/>
            <person name="Shen C.Y."/>
            <person name="Yeh C.M."/>
            <person name="Luo Y.B."/>
            <person name="Tsai W.C."/>
            <person name="Van de Peer Y."/>
            <person name="Liu Z.J."/>
        </authorList>
    </citation>
    <scope>NUCLEOTIDE SEQUENCE [LARGE SCALE GENOMIC DNA]</scope>
    <source>
        <tissue evidence="3">The whole plant</tissue>
    </source>
</reference>
<dbReference type="CDD" id="cd00028">
    <property type="entry name" value="B_lectin"/>
    <property type="match status" value="1"/>
</dbReference>
<dbReference type="GO" id="GO:0051707">
    <property type="term" value="P:response to other organism"/>
    <property type="evidence" value="ECO:0007669"/>
    <property type="project" value="UniProtKB-ARBA"/>
</dbReference>
<feature type="domain" description="Bulb-type lectin" evidence="2">
    <location>
        <begin position="35"/>
        <end position="141"/>
    </location>
</feature>
<dbReference type="PROSITE" id="PS50927">
    <property type="entry name" value="BULB_LECTIN"/>
    <property type="match status" value="1"/>
</dbReference>
<feature type="signal peptide" evidence="1">
    <location>
        <begin position="1"/>
        <end position="29"/>
    </location>
</feature>
<sequence>MKNTPSSTAKSSILLSLAVLLVLNAPASCSSDSFNNVLISGYPLNAGGSLVQGKYNFTMQHDCNLVMYESEVVIWSSQTGGKGSNCSLVLQNNGELFISTAAGIIVWRSGTGGEFGHFVLVIQSNGDVVVYVRHSVVHRHL</sequence>
<keyword evidence="3" id="KW-0430">Lectin</keyword>
<evidence type="ECO:0000313" key="3">
    <source>
        <dbReference type="EMBL" id="PKU81335.1"/>
    </source>
</evidence>
<dbReference type="Gene3D" id="2.90.10.10">
    <property type="entry name" value="Bulb-type lectin domain"/>
    <property type="match status" value="1"/>
</dbReference>
<proteinExistence type="predicted"/>
<gene>
    <name evidence="3" type="ORF">MA16_Dca022841</name>
</gene>
<feature type="chain" id="PRO_5014136307" evidence="1">
    <location>
        <begin position="30"/>
        <end position="141"/>
    </location>
</feature>
<keyword evidence="4" id="KW-1185">Reference proteome</keyword>
<evidence type="ECO:0000313" key="4">
    <source>
        <dbReference type="Proteomes" id="UP000233837"/>
    </source>
</evidence>
<dbReference type="InterPro" id="IPR001480">
    <property type="entry name" value="Bulb-type_lectin_dom"/>
</dbReference>
<name>A0A2I0X093_9ASPA</name>
<dbReference type="InterPro" id="IPR036426">
    <property type="entry name" value="Bulb-type_lectin_dom_sf"/>
</dbReference>
<protein>
    <submittedName>
        <fullName evidence="3">Mannose-specific lectin</fullName>
    </submittedName>
</protein>
<reference evidence="3 4" key="1">
    <citation type="journal article" date="2016" name="Sci. Rep.">
        <title>The Dendrobium catenatum Lindl. genome sequence provides insights into polysaccharide synthase, floral development and adaptive evolution.</title>
        <authorList>
            <person name="Zhang G.Q."/>
            <person name="Xu Q."/>
            <person name="Bian C."/>
            <person name="Tsai W.C."/>
            <person name="Yeh C.M."/>
            <person name="Liu K.W."/>
            <person name="Yoshida K."/>
            <person name="Zhang L.S."/>
            <person name="Chang S.B."/>
            <person name="Chen F."/>
            <person name="Shi Y."/>
            <person name="Su Y.Y."/>
            <person name="Zhang Y.Q."/>
            <person name="Chen L.J."/>
            <person name="Yin Y."/>
            <person name="Lin M."/>
            <person name="Huang H."/>
            <person name="Deng H."/>
            <person name="Wang Z.W."/>
            <person name="Zhu S.L."/>
            <person name="Zhao X."/>
            <person name="Deng C."/>
            <person name="Niu S.C."/>
            <person name="Huang J."/>
            <person name="Wang M."/>
            <person name="Liu G.H."/>
            <person name="Yang H.J."/>
            <person name="Xiao X.J."/>
            <person name="Hsiao Y.Y."/>
            <person name="Wu W.L."/>
            <person name="Chen Y.Y."/>
            <person name="Mitsuda N."/>
            <person name="Ohme-Takagi M."/>
            <person name="Luo Y.B."/>
            <person name="Van de Peer Y."/>
            <person name="Liu Z.J."/>
        </authorList>
    </citation>
    <scope>NUCLEOTIDE SEQUENCE [LARGE SCALE GENOMIC DNA]</scope>
    <source>
        <tissue evidence="3">The whole plant</tissue>
    </source>
</reference>
<dbReference type="SUPFAM" id="SSF51110">
    <property type="entry name" value="alpha-D-mannose-specific plant lectins"/>
    <property type="match status" value="1"/>
</dbReference>
<dbReference type="SMART" id="SM00108">
    <property type="entry name" value="B_lectin"/>
    <property type="match status" value="1"/>
</dbReference>
<evidence type="ECO:0000259" key="2">
    <source>
        <dbReference type="PROSITE" id="PS50927"/>
    </source>
</evidence>
<keyword evidence="1" id="KW-0732">Signal</keyword>
<evidence type="ECO:0000256" key="1">
    <source>
        <dbReference type="SAM" id="SignalP"/>
    </source>
</evidence>